<comment type="similarity">
    <text evidence="6">Belongs to the peptidase M48 family.</text>
</comment>
<dbReference type="InterPro" id="IPR001915">
    <property type="entry name" value="Peptidase_M48"/>
</dbReference>
<dbReference type="EMBL" id="JAVDWU010000003">
    <property type="protein sequence ID" value="MDR7149712.1"/>
    <property type="molecule type" value="Genomic_DNA"/>
</dbReference>
<feature type="domain" description="Peptidase M48" evidence="8">
    <location>
        <begin position="46"/>
        <end position="226"/>
    </location>
</feature>
<evidence type="ECO:0000256" key="1">
    <source>
        <dbReference type="ARBA" id="ARBA00022670"/>
    </source>
</evidence>
<sequence length="243" mass="27211">MLLWPGQVLARDACLNDPKRAHELRVLDEAQVIDMMDSFQVIALPQRLHRMLDSLVAASPRLRDGPAIHLLAFDDAELNAYAADHGLVILTSALWSEKENLSDDELAAVIAHELAHIEKRDSLIEACANLNRLQQPDLSFEEARDRMALEMFNPYSHIAREARRELHDQEHHADLRGIELLRRVGRNPHAMVSVLAKLHGNGTPSLNLLMGSTHPDVRERLQRAQAAANAGTKPPRAARSQSR</sequence>
<dbReference type="GO" id="GO:0006508">
    <property type="term" value="P:proteolysis"/>
    <property type="evidence" value="ECO:0007669"/>
    <property type="project" value="UniProtKB-KW"/>
</dbReference>
<comment type="caution">
    <text evidence="9">The sequence shown here is derived from an EMBL/GenBank/DDBJ whole genome shotgun (WGS) entry which is preliminary data.</text>
</comment>
<evidence type="ECO:0000259" key="8">
    <source>
        <dbReference type="Pfam" id="PF01435"/>
    </source>
</evidence>
<evidence type="ECO:0000256" key="3">
    <source>
        <dbReference type="ARBA" id="ARBA00022801"/>
    </source>
</evidence>
<dbReference type="PANTHER" id="PTHR22726">
    <property type="entry name" value="METALLOENDOPEPTIDASE OMA1"/>
    <property type="match status" value="1"/>
</dbReference>
<name>A0ABU1WKA2_9BURK</name>
<dbReference type="InterPro" id="IPR051156">
    <property type="entry name" value="Mito/Outer_Membr_Metalloprot"/>
</dbReference>
<keyword evidence="5 6" id="KW-0482">Metalloprotease</keyword>
<keyword evidence="1 6" id="KW-0645">Protease</keyword>
<evidence type="ECO:0000256" key="7">
    <source>
        <dbReference type="SAM" id="MobiDB-lite"/>
    </source>
</evidence>
<proteinExistence type="inferred from homology"/>
<evidence type="ECO:0000256" key="6">
    <source>
        <dbReference type="RuleBase" id="RU003983"/>
    </source>
</evidence>
<gene>
    <name evidence="9" type="ORF">J2W49_001667</name>
</gene>
<evidence type="ECO:0000256" key="4">
    <source>
        <dbReference type="ARBA" id="ARBA00022833"/>
    </source>
</evidence>
<evidence type="ECO:0000313" key="10">
    <source>
        <dbReference type="Proteomes" id="UP001265700"/>
    </source>
</evidence>
<evidence type="ECO:0000256" key="5">
    <source>
        <dbReference type="ARBA" id="ARBA00023049"/>
    </source>
</evidence>
<dbReference type="RefSeq" id="WP_310314209.1">
    <property type="nucleotide sequence ID" value="NZ_JAVDWU010000003.1"/>
</dbReference>
<protein>
    <submittedName>
        <fullName evidence="9">Zn-dependent protease with chaperone function</fullName>
    </submittedName>
</protein>
<evidence type="ECO:0000256" key="2">
    <source>
        <dbReference type="ARBA" id="ARBA00022723"/>
    </source>
</evidence>
<dbReference type="Gene3D" id="3.30.2010.10">
    <property type="entry name" value="Metalloproteases ('zincins'), catalytic domain"/>
    <property type="match status" value="1"/>
</dbReference>
<comment type="cofactor">
    <cofactor evidence="6">
        <name>Zn(2+)</name>
        <dbReference type="ChEBI" id="CHEBI:29105"/>
    </cofactor>
    <text evidence="6">Binds 1 zinc ion per subunit.</text>
</comment>
<reference evidence="9 10" key="1">
    <citation type="submission" date="2023-07" db="EMBL/GenBank/DDBJ databases">
        <title>Sorghum-associated microbial communities from plants grown in Nebraska, USA.</title>
        <authorList>
            <person name="Schachtman D."/>
        </authorList>
    </citation>
    <scope>NUCLEOTIDE SEQUENCE [LARGE SCALE GENOMIC DNA]</scope>
    <source>
        <strain evidence="9 10">4249</strain>
    </source>
</reference>
<dbReference type="GO" id="GO:0008233">
    <property type="term" value="F:peptidase activity"/>
    <property type="evidence" value="ECO:0007669"/>
    <property type="project" value="UniProtKB-KW"/>
</dbReference>
<accession>A0ABU1WKA2</accession>
<dbReference type="Pfam" id="PF01435">
    <property type="entry name" value="Peptidase_M48"/>
    <property type="match status" value="1"/>
</dbReference>
<keyword evidence="4 6" id="KW-0862">Zinc</keyword>
<dbReference type="Proteomes" id="UP001265700">
    <property type="component" value="Unassembled WGS sequence"/>
</dbReference>
<evidence type="ECO:0000313" key="9">
    <source>
        <dbReference type="EMBL" id="MDR7149712.1"/>
    </source>
</evidence>
<keyword evidence="10" id="KW-1185">Reference proteome</keyword>
<dbReference type="CDD" id="cd07324">
    <property type="entry name" value="M48C_Oma1-like"/>
    <property type="match status" value="1"/>
</dbReference>
<keyword evidence="3 6" id="KW-0378">Hydrolase</keyword>
<organism evidence="9 10">
    <name type="scientific">Hydrogenophaga palleronii</name>
    <dbReference type="NCBI Taxonomy" id="65655"/>
    <lineage>
        <taxon>Bacteria</taxon>
        <taxon>Pseudomonadati</taxon>
        <taxon>Pseudomonadota</taxon>
        <taxon>Betaproteobacteria</taxon>
        <taxon>Burkholderiales</taxon>
        <taxon>Comamonadaceae</taxon>
        <taxon>Hydrogenophaga</taxon>
    </lineage>
</organism>
<keyword evidence="2" id="KW-0479">Metal-binding</keyword>
<dbReference type="PANTHER" id="PTHR22726:SF1">
    <property type="entry name" value="METALLOENDOPEPTIDASE OMA1, MITOCHONDRIAL"/>
    <property type="match status" value="1"/>
</dbReference>
<feature type="region of interest" description="Disordered" evidence="7">
    <location>
        <begin position="224"/>
        <end position="243"/>
    </location>
</feature>